<keyword evidence="7" id="KW-0809">Transit peptide</keyword>
<feature type="binding site" evidence="15">
    <location>
        <position position="177"/>
    </location>
    <ligand>
        <name>Fe cation</name>
        <dbReference type="ChEBI" id="CHEBI:24875"/>
        <note>catalytic</note>
    </ligand>
</feature>
<evidence type="ECO:0000256" key="8">
    <source>
        <dbReference type="ARBA" id="ARBA00022964"/>
    </source>
</evidence>
<evidence type="ECO:0000256" key="1">
    <source>
        <dbReference type="ARBA" id="ARBA00004229"/>
    </source>
</evidence>
<keyword evidence="5 15" id="KW-0479">Metal-binding</keyword>
<dbReference type="GO" id="GO:0045549">
    <property type="term" value="F:9-cis-epoxycarotenoid dioxygenase activity"/>
    <property type="evidence" value="ECO:0007669"/>
    <property type="project" value="UniProtKB-EC"/>
</dbReference>
<evidence type="ECO:0000256" key="10">
    <source>
        <dbReference type="ARBA" id="ARBA00023004"/>
    </source>
</evidence>
<gene>
    <name evidence="16" type="ORF">STAS_19536</name>
</gene>
<comment type="similarity">
    <text evidence="2">Belongs to the carotenoid oxygenase family.</text>
</comment>
<keyword evidence="4" id="KW-0934">Plastid</keyword>
<sequence length="420" mass="47153">MNKTCGLTYPCLDIKFAMYLKGVTTRKCRLLQERSLNRPLFPKPIGQLHGHLGLARLLLFQTRAAFNLLDPSHGTGLANAGLVFFNGRLLAMSEDDLPYHLQITPSGDLRTVGRFDFSGQLKNSMIAHPKIDPVSKTLFSLSYDVLRQPYLKFYQFSPHGRKISDVDIPLDQPTMIHDFAITESHVVFKLVEMLKGGSPMVYDAKKSSRFGVLPKTAKSCDEIKWIDCGDTFCFHLWNAWEEAETDEIVVIGSCMTPPDSIFNEHDEKLKTVLSEIRLDLKTGKSKKRAILSEEINLEAGMVNRNLLGRKTRFAYLAIVDPWPKVSGFAKVDLFSGKIEKHLYGGERYGGEPFFLPAESGKEEDEGYVLAFVHDEEENRSMLQIVNGATLAVEAVVELPSRVPYGFHGTFVSADELKSQV</sequence>
<dbReference type="Proteomes" id="UP000325081">
    <property type="component" value="Unassembled WGS sequence"/>
</dbReference>
<comment type="catalytic activity">
    <reaction evidence="12">
        <text>9'-cis-neoxanthin + O2 = (3S,5R,6R)-3,5-dihydroxy-6,7-didehydro-5,6-dihydro-12'-apo-beta-caroten-12'-al + 2-cis,4-trans-xanthoxin</text>
        <dbReference type="Rhea" id="RHEA:19677"/>
        <dbReference type="ChEBI" id="CHEBI:15379"/>
        <dbReference type="ChEBI" id="CHEBI:32304"/>
        <dbReference type="ChEBI" id="CHEBI:34596"/>
        <dbReference type="ChEBI" id="CHEBI:35306"/>
        <dbReference type="EC" id="1.13.11.51"/>
    </reaction>
</comment>
<protein>
    <recommendedName>
        <fullName evidence="13">9-cis-epoxycarotenoid dioxygenase</fullName>
        <ecNumber evidence="13">1.13.11.51</ecNumber>
    </recommendedName>
</protein>
<dbReference type="GO" id="GO:0009570">
    <property type="term" value="C:chloroplast stroma"/>
    <property type="evidence" value="ECO:0007669"/>
    <property type="project" value="TreeGrafter"/>
</dbReference>
<dbReference type="OrthoDB" id="1069523at2759"/>
<comment type="catalytic activity">
    <reaction evidence="14">
        <text>a 9-cis-epoxycarotenoid + O2 = a 12'-apo-carotenal + 2-cis,4-trans-xanthoxin</text>
        <dbReference type="Rhea" id="RHEA:23328"/>
        <dbReference type="ChEBI" id="CHEBI:15379"/>
        <dbReference type="ChEBI" id="CHEBI:32304"/>
        <dbReference type="ChEBI" id="CHEBI:51972"/>
        <dbReference type="ChEBI" id="CHEBI:51973"/>
        <dbReference type="EC" id="1.13.11.51"/>
    </reaction>
</comment>
<comment type="caution">
    <text evidence="16">The sequence shown here is derived from an EMBL/GenBank/DDBJ whole genome shotgun (WGS) entry which is preliminary data.</text>
</comment>
<evidence type="ECO:0000256" key="5">
    <source>
        <dbReference type="ARBA" id="ARBA00022723"/>
    </source>
</evidence>
<evidence type="ECO:0000256" key="14">
    <source>
        <dbReference type="ARBA" id="ARBA00048369"/>
    </source>
</evidence>
<dbReference type="Pfam" id="PF03055">
    <property type="entry name" value="RPE65"/>
    <property type="match status" value="1"/>
</dbReference>
<evidence type="ECO:0000256" key="6">
    <source>
        <dbReference type="ARBA" id="ARBA00022865"/>
    </source>
</evidence>
<keyword evidence="8 16" id="KW-0223">Dioxygenase</keyword>
<keyword evidence="17" id="KW-1185">Reference proteome</keyword>
<reference evidence="17" key="1">
    <citation type="journal article" date="2019" name="Curr. Biol.">
        <title>Genome Sequence of Striga asiatica Provides Insight into the Evolution of Plant Parasitism.</title>
        <authorList>
            <person name="Yoshida S."/>
            <person name="Kim S."/>
            <person name="Wafula E.K."/>
            <person name="Tanskanen J."/>
            <person name="Kim Y.M."/>
            <person name="Honaas L."/>
            <person name="Yang Z."/>
            <person name="Spallek T."/>
            <person name="Conn C.E."/>
            <person name="Ichihashi Y."/>
            <person name="Cheong K."/>
            <person name="Cui S."/>
            <person name="Der J.P."/>
            <person name="Gundlach H."/>
            <person name="Jiao Y."/>
            <person name="Hori C."/>
            <person name="Ishida J.K."/>
            <person name="Kasahara H."/>
            <person name="Kiba T."/>
            <person name="Kim M.S."/>
            <person name="Koo N."/>
            <person name="Laohavisit A."/>
            <person name="Lee Y.H."/>
            <person name="Lumba S."/>
            <person name="McCourt P."/>
            <person name="Mortimer J.C."/>
            <person name="Mutuku J.M."/>
            <person name="Nomura T."/>
            <person name="Sasaki-Sekimoto Y."/>
            <person name="Seto Y."/>
            <person name="Wang Y."/>
            <person name="Wakatake T."/>
            <person name="Sakakibara H."/>
            <person name="Demura T."/>
            <person name="Yamaguchi S."/>
            <person name="Yoneyama K."/>
            <person name="Manabe R.I."/>
            <person name="Nelson D.C."/>
            <person name="Schulman A.H."/>
            <person name="Timko M.P."/>
            <person name="dePamphilis C.W."/>
            <person name="Choi D."/>
            <person name="Shirasu K."/>
        </authorList>
    </citation>
    <scope>NUCLEOTIDE SEQUENCE [LARGE SCALE GENOMIC DNA]</scope>
    <source>
        <strain evidence="17">cv. UVA1</strain>
    </source>
</reference>
<evidence type="ECO:0000256" key="4">
    <source>
        <dbReference type="ARBA" id="ARBA00022640"/>
    </source>
</evidence>
<name>A0A5A7QBS7_STRAF</name>
<evidence type="ECO:0000313" key="16">
    <source>
        <dbReference type="EMBL" id="GER42725.1"/>
    </source>
</evidence>
<keyword evidence="3" id="KW-0150">Chloroplast</keyword>
<proteinExistence type="inferred from homology"/>
<evidence type="ECO:0000313" key="17">
    <source>
        <dbReference type="Proteomes" id="UP000325081"/>
    </source>
</evidence>
<keyword evidence="6" id="KW-0937">Abscisic acid biosynthesis</keyword>
<evidence type="ECO:0000256" key="11">
    <source>
        <dbReference type="ARBA" id="ARBA00035929"/>
    </source>
</evidence>
<evidence type="ECO:0000256" key="3">
    <source>
        <dbReference type="ARBA" id="ARBA00022528"/>
    </source>
</evidence>
<evidence type="ECO:0000256" key="15">
    <source>
        <dbReference type="PIRSR" id="PIRSR604294-1"/>
    </source>
</evidence>
<dbReference type="GO" id="GO:0046872">
    <property type="term" value="F:metal ion binding"/>
    <property type="evidence" value="ECO:0007669"/>
    <property type="project" value="UniProtKB-KW"/>
</dbReference>
<evidence type="ECO:0000256" key="7">
    <source>
        <dbReference type="ARBA" id="ARBA00022946"/>
    </source>
</evidence>
<keyword evidence="10 15" id="KW-0408">Iron</keyword>
<accession>A0A5A7QBS7</accession>
<keyword evidence="9" id="KW-0560">Oxidoreductase</keyword>
<feature type="binding site" evidence="15">
    <location>
        <position position="407"/>
    </location>
    <ligand>
        <name>Fe cation</name>
        <dbReference type="ChEBI" id="CHEBI:24875"/>
        <note>catalytic</note>
    </ligand>
</feature>
<dbReference type="PANTHER" id="PTHR10543">
    <property type="entry name" value="BETA-CAROTENE DIOXYGENASE"/>
    <property type="match status" value="1"/>
</dbReference>
<evidence type="ECO:0000256" key="12">
    <source>
        <dbReference type="ARBA" id="ARBA00036784"/>
    </source>
</evidence>
<dbReference type="InterPro" id="IPR004294">
    <property type="entry name" value="Carotenoid_Oase"/>
</dbReference>
<dbReference type="EMBL" id="BKCP01006438">
    <property type="protein sequence ID" value="GER42725.1"/>
    <property type="molecule type" value="Genomic_DNA"/>
</dbReference>
<comment type="subcellular location">
    <subcellularLocation>
        <location evidence="1">Plastid</location>
        <location evidence="1">Chloroplast</location>
    </subcellularLocation>
</comment>
<evidence type="ECO:0000256" key="13">
    <source>
        <dbReference type="ARBA" id="ARBA00039007"/>
    </source>
</evidence>
<feature type="binding site" evidence="15">
    <location>
        <position position="128"/>
    </location>
    <ligand>
        <name>Fe cation</name>
        <dbReference type="ChEBI" id="CHEBI:24875"/>
        <note>catalytic</note>
    </ligand>
</feature>
<evidence type="ECO:0000256" key="2">
    <source>
        <dbReference type="ARBA" id="ARBA00006787"/>
    </source>
</evidence>
<dbReference type="EC" id="1.13.11.51" evidence="13"/>
<dbReference type="GO" id="GO:0009688">
    <property type="term" value="P:abscisic acid biosynthetic process"/>
    <property type="evidence" value="ECO:0007669"/>
    <property type="project" value="UniProtKB-KW"/>
</dbReference>
<comment type="catalytic activity">
    <reaction evidence="11">
        <text>9-cis-violaxanthin + O2 = (3S,5R,6S)-5,6-epoxy-3-hydroxy-5,6-dihydro-12'-apo-beta-caroten-12'-al + 2-cis,4-trans-xanthoxin</text>
        <dbReference type="Rhea" id="RHEA:16541"/>
        <dbReference type="ChEBI" id="CHEBI:15379"/>
        <dbReference type="ChEBI" id="CHEBI:32304"/>
        <dbReference type="ChEBI" id="CHEBI:34597"/>
        <dbReference type="ChEBI" id="CHEBI:35305"/>
        <dbReference type="EC" id="1.13.11.51"/>
    </reaction>
</comment>
<organism evidence="16 17">
    <name type="scientific">Striga asiatica</name>
    <name type="common">Asiatic witchweed</name>
    <name type="synonym">Buchnera asiatica</name>
    <dbReference type="NCBI Taxonomy" id="4170"/>
    <lineage>
        <taxon>Eukaryota</taxon>
        <taxon>Viridiplantae</taxon>
        <taxon>Streptophyta</taxon>
        <taxon>Embryophyta</taxon>
        <taxon>Tracheophyta</taxon>
        <taxon>Spermatophyta</taxon>
        <taxon>Magnoliopsida</taxon>
        <taxon>eudicotyledons</taxon>
        <taxon>Gunneridae</taxon>
        <taxon>Pentapetalae</taxon>
        <taxon>asterids</taxon>
        <taxon>lamiids</taxon>
        <taxon>Lamiales</taxon>
        <taxon>Orobanchaceae</taxon>
        <taxon>Buchnereae</taxon>
        <taxon>Striga</taxon>
    </lineage>
</organism>
<dbReference type="GO" id="GO:0016121">
    <property type="term" value="P:carotene catabolic process"/>
    <property type="evidence" value="ECO:0007669"/>
    <property type="project" value="TreeGrafter"/>
</dbReference>
<dbReference type="AlphaFoldDB" id="A0A5A7QBS7"/>
<comment type="cofactor">
    <cofactor evidence="15">
        <name>Fe(2+)</name>
        <dbReference type="ChEBI" id="CHEBI:29033"/>
    </cofactor>
    <text evidence="15">Binds 1 Fe(2+) ion per subunit.</text>
</comment>
<evidence type="ECO:0000256" key="9">
    <source>
        <dbReference type="ARBA" id="ARBA00023002"/>
    </source>
</evidence>
<feature type="binding site" evidence="15">
    <location>
        <position position="235"/>
    </location>
    <ligand>
        <name>Fe cation</name>
        <dbReference type="ChEBI" id="CHEBI:24875"/>
        <note>catalytic</note>
    </ligand>
</feature>
<dbReference type="PANTHER" id="PTHR10543:SF26">
    <property type="entry name" value="9-CIS-EPOXYCAROTENOID DIOXYGENASE NCED3, CHLOROPLASTIC"/>
    <property type="match status" value="1"/>
</dbReference>